<dbReference type="EMBL" id="LAZR01055511">
    <property type="protein sequence ID" value="KKK76207.1"/>
    <property type="molecule type" value="Genomic_DNA"/>
</dbReference>
<keyword evidence="1" id="KW-0812">Transmembrane</keyword>
<organism evidence="2">
    <name type="scientific">marine sediment metagenome</name>
    <dbReference type="NCBI Taxonomy" id="412755"/>
    <lineage>
        <taxon>unclassified sequences</taxon>
        <taxon>metagenomes</taxon>
        <taxon>ecological metagenomes</taxon>
    </lineage>
</organism>
<accession>A0A0F8Y452</accession>
<proteinExistence type="predicted"/>
<comment type="caution">
    <text evidence="2">The sequence shown here is derived from an EMBL/GenBank/DDBJ whole genome shotgun (WGS) entry which is preliminary data.</text>
</comment>
<gene>
    <name evidence="2" type="ORF">LCGC14_2866000</name>
</gene>
<keyword evidence="1" id="KW-0472">Membrane</keyword>
<evidence type="ECO:0000313" key="2">
    <source>
        <dbReference type="EMBL" id="KKK76207.1"/>
    </source>
</evidence>
<feature type="transmembrane region" description="Helical" evidence="1">
    <location>
        <begin position="51"/>
        <end position="68"/>
    </location>
</feature>
<name>A0A0F8Y452_9ZZZZ</name>
<dbReference type="AlphaFoldDB" id="A0A0F8Y452"/>
<keyword evidence="1" id="KW-1133">Transmembrane helix</keyword>
<reference evidence="2" key="1">
    <citation type="journal article" date="2015" name="Nature">
        <title>Complex archaea that bridge the gap between prokaryotes and eukaryotes.</title>
        <authorList>
            <person name="Spang A."/>
            <person name="Saw J.H."/>
            <person name="Jorgensen S.L."/>
            <person name="Zaremba-Niedzwiedzka K."/>
            <person name="Martijn J."/>
            <person name="Lind A.E."/>
            <person name="van Eijk R."/>
            <person name="Schleper C."/>
            <person name="Guy L."/>
            <person name="Ettema T.J."/>
        </authorList>
    </citation>
    <scope>NUCLEOTIDE SEQUENCE</scope>
</reference>
<sequence length="110" mass="12774">MNIKKALEPKDVEEVRPGLFVKKERDGYIQVSPLVWKGEWKLRGQIGWRNIIMVIIILGLFFTGLKYVEFYQEVNENPKEFCKNITLADYQTYEVTNEYASSISSYAGEG</sequence>
<evidence type="ECO:0000256" key="1">
    <source>
        <dbReference type="SAM" id="Phobius"/>
    </source>
</evidence>
<protein>
    <submittedName>
        <fullName evidence="2">Uncharacterized protein</fullName>
    </submittedName>
</protein>